<evidence type="ECO:0000313" key="3">
    <source>
        <dbReference type="Proteomes" id="UP000019151"/>
    </source>
</evidence>
<gene>
    <name evidence="2" type="ORF">J421_5559</name>
</gene>
<proteinExistence type="predicted"/>
<dbReference type="InParanoid" id="W0RQ18"/>
<evidence type="ECO:0000313" key="2">
    <source>
        <dbReference type="EMBL" id="AHG93094.1"/>
    </source>
</evidence>
<evidence type="ECO:0000256" key="1">
    <source>
        <dbReference type="SAM" id="MobiDB-lite"/>
    </source>
</evidence>
<dbReference type="EMBL" id="CP007129">
    <property type="protein sequence ID" value="AHG93094.1"/>
    <property type="molecule type" value="Genomic_DNA"/>
</dbReference>
<dbReference type="PATRIC" id="fig|861299.3.peg.5594"/>
<dbReference type="RefSeq" id="WP_025414404.1">
    <property type="nucleotide sequence ID" value="NZ_CP007129.1"/>
</dbReference>
<dbReference type="HOGENOM" id="CLU_1072661_0_0_0"/>
<feature type="region of interest" description="Disordered" evidence="1">
    <location>
        <begin position="115"/>
        <end position="144"/>
    </location>
</feature>
<keyword evidence="2" id="KW-0614">Plasmid</keyword>
<feature type="compositionally biased region" description="Basic and acidic residues" evidence="1">
    <location>
        <begin position="115"/>
        <end position="127"/>
    </location>
</feature>
<sequence length="259" mass="27680">MRSGDFAVEVVPHGSGRVRELETGHVLARPGQVYRIRLRNLGPLYAVADVKLDGHRVTAGGLVLGPWSATELERPVDAGEHGRFTVVAEGDERVFGPDGGRDDPSLGLLEARFRRELPGHDRRDEPTPRIAMPTAPRRPIPGVPRLPSRFPAGPPEWVPPLNEMPSAPRASAYGGVGQHVEAPMPVERGGPGDAVERAAGTGLTGHSDQQFTPFALGPLETEATVIQLRIVIGTEEALADDAPRPLAGRLAPSRPLARP</sequence>
<accession>W0RQ18</accession>
<feature type="region of interest" description="Disordered" evidence="1">
    <location>
        <begin position="237"/>
        <end position="259"/>
    </location>
</feature>
<dbReference type="Proteomes" id="UP000019151">
    <property type="component" value="Plasmid 1"/>
</dbReference>
<reference evidence="2 3" key="1">
    <citation type="journal article" date="2014" name="Genome Announc.">
        <title>Genome Sequence and Methylome of Soil Bacterium Gemmatirosa kalamazoonensis KBS708T, a Member of the Rarely Cultivated Gemmatimonadetes Phylum.</title>
        <authorList>
            <person name="Debruyn J.M."/>
            <person name="Radosevich M."/>
            <person name="Wommack K.E."/>
            <person name="Polson S.W."/>
            <person name="Hauser L.J."/>
            <person name="Fawaz M.N."/>
            <person name="Korlach J."/>
            <person name="Tsai Y.C."/>
        </authorList>
    </citation>
    <scope>NUCLEOTIDE SEQUENCE [LARGE SCALE GENOMIC DNA]</scope>
    <source>
        <strain evidence="2 3">KBS708</strain>
        <plasmid evidence="3">Plasmid 1</plasmid>
    </source>
</reference>
<name>W0RQ18_9BACT</name>
<organism evidence="2 3">
    <name type="scientific">Gemmatirosa kalamazoonensis</name>
    <dbReference type="NCBI Taxonomy" id="861299"/>
    <lineage>
        <taxon>Bacteria</taxon>
        <taxon>Pseudomonadati</taxon>
        <taxon>Gemmatimonadota</taxon>
        <taxon>Gemmatimonadia</taxon>
        <taxon>Gemmatimonadales</taxon>
        <taxon>Gemmatimonadaceae</taxon>
        <taxon>Gemmatirosa</taxon>
    </lineage>
</organism>
<geneLocation type="plasmid" evidence="2 3">
    <name>1</name>
</geneLocation>
<dbReference type="KEGG" id="gba:J421_5559"/>
<dbReference type="AlphaFoldDB" id="W0RQ18"/>
<keyword evidence="3" id="KW-1185">Reference proteome</keyword>
<protein>
    <submittedName>
        <fullName evidence="2">Uncharacterized protein</fullName>
    </submittedName>
</protein>